<dbReference type="AlphaFoldDB" id="Q97M06"/>
<dbReference type="eggNOG" id="COG0800">
    <property type="taxonomic scope" value="Bacteria"/>
</dbReference>
<dbReference type="KEGG" id="cac:CA_C0394"/>
<evidence type="ECO:0000256" key="2">
    <source>
        <dbReference type="ARBA" id="ARBA00006906"/>
    </source>
</evidence>
<dbReference type="Proteomes" id="UP000000814">
    <property type="component" value="Chromosome"/>
</dbReference>
<name>Q97M06_CLOAB</name>
<dbReference type="SUPFAM" id="SSF51569">
    <property type="entry name" value="Aldolase"/>
    <property type="match status" value="1"/>
</dbReference>
<keyword evidence="5" id="KW-0119">Carbohydrate metabolism</keyword>
<evidence type="ECO:0000256" key="5">
    <source>
        <dbReference type="ARBA" id="ARBA00023277"/>
    </source>
</evidence>
<dbReference type="OrthoDB" id="9802667at2"/>
<dbReference type="EMBL" id="AE001437">
    <property type="protein sequence ID" value="AAK78374.1"/>
    <property type="molecule type" value="Genomic_DNA"/>
</dbReference>
<dbReference type="HOGENOM" id="CLU_077795_2_0_9"/>
<keyword evidence="7" id="KW-1185">Reference proteome</keyword>
<sequence>MNKNEIKAKMKSKAIAVVRCSEFSLAEKMSKRLISQGIDTIEVTYSVKDAGKLIKALKDEYPNSLIGAGTVVTAAQAKEAIDYGADFIVSPCIVEEVCEYCVKNDIACSQGTATPTEAFKAASLGADIIKIFPGSSFKPSYIKELKGPFPDFDCMPTGGVSDSNVKEWFDNGAFAVGLGGYFTKNITEDNLEEIDIRVKKVLDALKNA</sequence>
<organism evidence="6 7">
    <name type="scientific">Clostridium acetobutylicum (strain ATCC 824 / DSM 792 / JCM 1419 / IAM 19013 / LMG 5710 / NBRC 13948 / NRRL B-527 / VKM B-1787 / 2291 / W)</name>
    <dbReference type="NCBI Taxonomy" id="272562"/>
    <lineage>
        <taxon>Bacteria</taxon>
        <taxon>Bacillati</taxon>
        <taxon>Bacillota</taxon>
        <taxon>Clostridia</taxon>
        <taxon>Eubacteriales</taxon>
        <taxon>Clostridiaceae</taxon>
        <taxon>Clostridium</taxon>
    </lineage>
</organism>
<evidence type="ECO:0000256" key="4">
    <source>
        <dbReference type="ARBA" id="ARBA00023239"/>
    </source>
</evidence>
<dbReference type="PIR" id="C96948">
    <property type="entry name" value="C96948"/>
</dbReference>
<dbReference type="GO" id="GO:0016829">
    <property type="term" value="F:lyase activity"/>
    <property type="evidence" value="ECO:0007669"/>
    <property type="project" value="UniProtKB-KW"/>
</dbReference>
<comment type="pathway">
    <text evidence="1">Carbohydrate acid metabolism.</text>
</comment>
<dbReference type="CDD" id="cd00452">
    <property type="entry name" value="KDPG_aldolase"/>
    <property type="match status" value="1"/>
</dbReference>
<dbReference type="RefSeq" id="WP_010963716.1">
    <property type="nucleotide sequence ID" value="NC_003030.1"/>
</dbReference>
<dbReference type="PANTHER" id="PTHR30246:SF1">
    <property type="entry name" value="2-DEHYDRO-3-DEOXY-6-PHOSPHOGALACTONATE ALDOLASE-RELATED"/>
    <property type="match status" value="1"/>
</dbReference>
<accession>Q97M06</accession>
<dbReference type="InterPro" id="IPR000887">
    <property type="entry name" value="Aldlse_KDPG_KHG"/>
</dbReference>
<dbReference type="PATRIC" id="fig|272562.8.peg.589"/>
<evidence type="ECO:0000256" key="3">
    <source>
        <dbReference type="ARBA" id="ARBA00011233"/>
    </source>
</evidence>
<dbReference type="InterPro" id="IPR013785">
    <property type="entry name" value="Aldolase_TIM"/>
</dbReference>
<dbReference type="GeneID" id="44996904"/>
<comment type="similarity">
    <text evidence="2">Belongs to the KHG/KDPG aldolase family.</text>
</comment>
<dbReference type="Pfam" id="PF01081">
    <property type="entry name" value="Aldolase"/>
    <property type="match status" value="1"/>
</dbReference>
<dbReference type="NCBIfam" id="TIGR01182">
    <property type="entry name" value="eda"/>
    <property type="match status" value="1"/>
</dbReference>
<dbReference type="STRING" id="272562.CA_C0394"/>
<gene>
    <name evidence="6" type="primary">kdgA</name>
    <name evidence="6" type="ordered locus">CA_C0394</name>
</gene>
<proteinExistence type="inferred from homology"/>
<keyword evidence="4" id="KW-0456">Lyase</keyword>
<reference evidence="6 7" key="1">
    <citation type="journal article" date="2001" name="J. Bacteriol.">
        <title>Genome sequence and comparative analysis of the solvent-producing bacterium Clostridium acetobutylicum.</title>
        <authorList>
            <person name="Nolling J."/>
            <person name="Breton G."/>
            <person name="Omelchenko M.V."/>
            <person name="Makarova K.S."/>
            <person name="Zeng Q."/>
            <person name="Gibson R."/>
            <person name="Lee H.M."/>
            <person name="Dubois J."/>
            <person name="Qiu D."/>
            <person name="Hitti J."/>
            <person name="Wolf Y.I."/>
            <person name="Tatusov R.L."/>
            <person name="Sabathe F."/>
            <person name="Doucette-Stamm L."/>
            <person name="Soucaille P."/>
            <person name="Daly M.J."/>
            <person name="Bennett G.N."/>
            <person name="Koonin E.V."/>
            <person name="Smith D.R."/>
        </authorList>
    </citation>
    <scope>NUCLEOTIDE SEQUENCE [LARGE SCALE GENOMIC DNA]</scope>
    <source>
        <strain evidence="7">ATCC 824 / DSM 792 / JCM 1419 / LMG 5710 / VKM B-1787</strain>
    </source>
</reference>
<evidence type="ECO:0000256" key="1">
    <source>
        <dbReference type="ARBA" id="ARBA00004761"/>
    </source>
</evidence>
<dbReference type="PANTHER" id="PTHR30246">
    <property type="entry name" value="2-KETO-3-DEOXY-6-PHOSPHOGLUCONATE ALDOLASE"/>
    <property type="match status" value="1"/>
</dbReference>
<evidence type="ECO:0000313" key="6">
    <source>
        <dbReference type="EMBL" id="AAK78374.1"/>
    </source>
</evidence>
<comment type="subunit">
    <text evidence="3">Homotrimer.</text>
</comment>
<evidence type="ECO:0000313" key="7">
    <source>
        <dbReference type="Proteomes" id="UP000000814"/>
    </source>
</evidence>
<protein>
    <submittedName>
        <fullName evidence="6">Deoxyphosphogluconate aldolase (Gene kdgA)</fullName>
    </submittedName>
</protein>
<dbReference type="Gene3D" id="3.20.20.70">
    <property type="entry name" value="Aldolase class I"/>
    <property type="match status" value="1"/>
</dbReference>